<gene>
    <name evidence="2" type="ORF">ADUPG1_003769</name>
</gene>
<dbReference type="SUPFAM" id="SSF56003">
    <property type="entry name" value="Molybdenum cofactor-binding domain"/>
    <property type="match status" value="1"/>
</dbReference>
<dbReference type="PANTHER" id="PTHR45444">
    <property type="entry name" value="XANTHINE DEHYDROGENASE"/>
    <property type="match status" value="1"/>
</dbReference>
<dbReference type="Pfam" id="PF01315">
    <property type="entry name" value="Ald_Xan_dh_C"/>
    <property type="match status" value="1"/>
</dbReference>
<organism evidence="2 3">
    <name type="scientific">Aduncisulcus paluster</name>
    <dbReference type="NCBI Taxonomy" id="2918883"/>
    <lineage>
        <taxon>Eukaryota</taxon>
        <taxon>Metamonada</taxon>
        <taxon>Carpediemonas-like organisms</taxon>
        <taxon>Aduncisulcus</taxon>
    </lineage>
</organism>
<accession>A0ABQ5L0L7</accession>
<dbReference type="SMART" id="SM01008">
    <property type="entry name" value="Ald_Xan_dh_C"/>
    <property type="match status" value="1"/>
</dbReference>
<feature type="non-terminal residue" evidence="2">
    <location>
        <position position="136"/>
    </location>
</feature>
<dbReference type="PANTHER" id="PTHR45444:SF3">
    <property type="entry name" value="XANTHINE DEHYDROGENASE"/>
    <property type="match status" value="1"/>
</dbReference>
<dbReference type="EMBL" id="BQXS01005300">
    <property type="protein sequence ID" value="GKT37831.1"/>
    <property type="molecule type" value="Genomic_DNA"/>
</dbReference>
<comment type="caution">
    <text evidence="2">The sequence shown here is derived from an EMBL/GenBank/DDBJ whole genome shotgun (WGS) entry which is preliminary data.</text>
</comment>
<keyword evidence="3" id="KW-1185">Reference proteome</keyword>
<dbReference type="InterPro" id="IPR036856">
    <property type="entry name" value="Ald_Oxase/Xan_DH_a/b_sf"/>
</dbReference>
<dbReference type="InterPro" id="IPR016208">
    <property type="entry name" value="Ald_Oxase/xanthine_DH-like"/>
</dbReference>
<protein>
    <submittedName>
        <fullName evidence="2">Aldehyde oxidase/xanthine dehydrogenase like protein</fullName>
    </submittedName>
</protein>
<dbReference type="InterPro" id="IPR037165">
    <property type="entry name" value="AldOxase/xan_DH_Mopterin-bd_sf"/>
</dbReference>
<evidence type="ECO:0000259" key="1">
    <source>
        <dbReference type="SMART" id="SM01008"/>
    </source>
</evidence>
<dbReference type="Proteomes" id="UP001057375">
    <property type="component" value="Unassembled WGS sequence"/>
</dbReference>
<reference evidence="2" key="1">
    <citation type="submission" date="2022-03" db="EMBL/GenBank/DDBJ databases">
        <title>Draft genome sequence of Aduncisulcus paluster, a free-living microaerophilic Fornicata.</title>
        <authorList>
            <person name="Yuyama I."/>
            <person name="Kume K."/>
            <person name="Tamura T."/>
            <person name="Inagaki Y."/>
            <person name="Hashimoto T."/>
        </authorList>
    </citation>
    <scope>NUCLEOTIDE SEQUENCE</scope>
    <source>
        <strain evidence="2">NY0171</strain>
    </source>
</reference>
<proteinExistence type="predicted"/>
<feature type="domain" description="Aldehyde oxidase/xanthine dehydrogenase a/b hammerhead" evidence="1">
    <location>
        <begin position="1"/>
        <end position="67"/>
    </location>
</feature>
<name>A0ABQ5L0L7_9EUKA</name>
<evidence type="ECO:0000313" key="2">
    <source>
        <dbReference type="EMBL" id="GKT37831.1"/>
    </source>
</evidence>
<dbReference type="InterPro" id="IPR000674">
    <property type="entry name" value="Ald_Oxase/Xan_DH_a/b"/>
</dbReference>
<dbReference type="SUPFAM" id="SSF54665">
    <property type="entry name" value="CO dehydrogenase molybdoprotein N-domain-like"/>
    <property type="match status" value="1"/>
</dbReference>
<dbReference type="Gene3D" id="3.90.1170.50">
    <property type="entry name" value="Aldehyde oxidase/xanthine dehydrogenase, a/b hammerhead"/>
    <property type="match status" value="1"/>
</dbReference>
<evidence type="ECO:0000313" key="3">
    <source>
        <dbReference type="Proteomes" id="UP001057375"/>
    </source>
</evidence>
<dbReference type="Gene3D" id="3.30.365.10">
    <property type="entry name" value="Aldehyde oxidase/xanthine dehydrogenase, molybdopterin binding domain"/>
    <property type="match status" value="1"/>
</dbReference>
<sequence length="136" mass="15391">MPGVVIVLTAKDVTAMNHHGVLFKDHEVLCEKKVRRVGDPIAFVVAETEKQAEEAAKAVLVEYEELPALFDPYEAMKEDAVQIHEGKSNIIYHYKCRRGDVDSAFENADVLVENTYYSPFVDHVFLQLESGLSYME</sequence>